<evidence type="ECO:0000313" key="3">
    <source>
        <dbReference type="Proteomes" id="UP000031030"/>
    </source>
</evidence>
<evidence type="ECO:0000313" key="2">
    <source>
        <dbReference type="EMBL" id="KHK96885.1"/>
    </source>
</evidence>
<dbReference type="EMBL" id="JTDK01000012">
    <property type="protein sequence ID" value="KHK96885.1"/>
    <property type="molecule type" value="Genomic_DNA"/>
</dbReference>
<dbReference type="PANTHER" id="PTHR33608">
    <property type="entry name" value="BLL2464 PROTEIN"/>
    <property type="match status" value="1"/>
</dbReference>
<organism evidence="2 3">
    <name type="scientific">Microbacterium mangrovi</name>
    <dbReference type="NCBI Taxonomy" id="1348253"/>
    <lineage>
        <taxon>Bacteria</taxon>
        <taxon>Bacillati</taxon>
        <taxon>Actinomycetota</taxon>
        <taxon>Actinomycetes</taxon>
        <taxon>Micrococcales</taxon>
        <taxon>Microbacteriaceae</taxon>
        <taxon>Microbacterium</taxon>
    </lineage>
</organism>
<dbReference type="RefSeq" id="WP_039400463.1">
    <property type="nucleotide sequence ID" value="NZ_JTDK01000012.1"/>
</dbReference>
<evidence type="ECO:0000259" key="1">
    <source>
        <dbReference type="Pfam" id="PF01882"/>
    </source>
</evidence>
<proteinExistence type="predicted"/>
<gene>
    <name evidence="2" type="ORF">LK09_13630</name>
</gene>
<keyword evidence="3" id="KW-1185">Reference proteome</keyword>
<dbReference type="PANTHER" id="PTHR33608:SF14">
    <property type="entry name" value="POSSIBLE CONSERVED SECRETED PROTEIN"/>
    <property type="match status" value="1"/>
</dbReference>
<sequence length="424" mass="45453">MDGHRTPVALAGAVAGILLFLVALFLGRADVAVAGAVLLTAVAAAWRRVPVQPPQITVHRSADEIAESVAGPQHTRVLVDVAGADAETVRIQMRALAEDVHRLTVTGSCVVVVDVPVAHSGIHDVLSVGGEGVGADGTWLSGPSERRLLRLATEPIARPMPYLPVSRVLAGMSGVHEARTAGDGGEFLEIRPFVAGDRLRRIDWKTTARVARRPGELYVRRTFATSDADIAIVIDDGDDLAGVTGDWFHADPRLDVPRSLDIAREAAWSLASASLDVGDQVSLHLLSRAGGAVPRGSGIRQRERLRAAIVAVEAGRRLTRERAPRVVPGALVAVLSTFLDDDMVRLVEFWRAAGHRVLAVDTLPRLRSERLTPETATAARIILAERADRLRDVTAAGADVLTWDADAGVRTAALRTITRARRRR</sequence>
<feature type="domain" description="DUF58" evidence="1">
    <location>
        <begin position="189"/>
        <end position="361"/>
    </location>
</feature>
<comment type="caution">
    <text evidence="2">The sequence shown here is derived from an EMBL/GenBank/DDBJ whole genome shotgun (WGS) entry which is preliminary data.</text>
</comment>
<dbReference type="AlphaFoldDB" id="A0A0B2A0A3"/>
<dbReference type="STRING" id="1348253.LK09_13630"/>
<dbReference type="InterPro" id="IPR002881">
    <property type="entry name" value="DUF58"/>
</dbReference>
<name>A0A0B2A0A3_9MICO</name>
<dbReference type="Proteomes" id="UP000031030">
    <property type="component" value="Unassembled WGS sequence"/>
</dbReference>
<reference evidence="2 3" key="1">
    <citation type="submission" date="2014-11" db="EMBL/GenBank/DDBJ databases">
        <title>Genome sequence of Microbacterium mangrovi MUSC 115(T).</title>
        <authorList>
            <person name="Lee L.-H."/>
        </authorList>
    </citation>
    <scope>NUCLEOTIDE SEQUENCE [LARGE SCALE GENOMIC DNA]</scope>
    <source>
        <strain evidence="2 3">MUSC 115</strain>
    </source>
</reference>
<accession>A0A0B2A0A3</accession>
<dbReference type="Pfam" id="PF01882">
    <property type="entry name" value="DUF58"/>
    <property type="match status" value="1"/>
</dbReference>
<dbReference type="OrthoDB" id="9776116at2"/>
<protein>
    <recommendedName>
        <fullName evidence="1">DUF58 domain-containing protein</fullName>
    </recommendedName>
</protein>